<evidence type="ECO:0000313" key="6">
    <source>
        <dbReference type="Proteomes" id="UP000317010"/>
    </source>
</evidence>
<accession>A0A562TWR9</accession>
<evidence type="ECO:0000259" key="4">
    <source>
        <dbReference type="Pfam" id="PF01103"/>
    </source>
</evidence>
<organism evidence="5 6">
    <name type="scientific">Mucilaginibacter frigoritolerans</name>
    <dbReference type="NCBI Taxonomy" id="652788"/>
    <lineage>
        <taxon>Bacteria</taxon>
        <taxon>Pseudomonadati</taxon>
        <taxon>Bacteroidota</taxon>
        <taxon>Sphingobacteriia</taxon>
        <taxon>Sphingobacteriales</taxon>
        <taxon>Sphingobacteriaceae</taxon>
        <taxon>Mucilaginibacter</taxon>
    </lineage>
</organism>
<evidence type="ECO:0000256" key="2">
    <source>
        <dbReference type="ARBA" id="ARBA00023136"/>
    </source>
</evidence>
<keyword evidence="6" id="KW-1185">Reference proteome</keyword>
<protein>
    <submittedName>
        <fullName evidence="5">Surface antigen-like protein</fullName>
    </submittedName>
</protein>
<dbReference type="AlphaFoldDB" id="A0A562TWR9"/>
<comment type="caution">
    <text evidence="5">The sequence shown here is derived from an EMBL/GenBank/DDBJ whole genome shotgun (WGS) entry which is preliminary data.</text>
</comment>
<comment type="subcellular location">
    <subcellularLocation>
        <location evidence="1">Membrane</location>
    </subcellularLocation>
</comment>
<feature type="domain" description="Bacterial surface antigen (D15)" evidence="4">
    <location>
        <begin position="619"/>
        <end position="836"/>
    </location>
</feature>
<dbReference type="EMBL" id="VLLI01000010">
    <property type="protein sequence ID" value="TWI97544.1"/>
    <property type="molecule type" value="Genomic_DNA"/>
</dbReference>
<dbReference type="Pfam" id="PF01103">
    <property type="entry name" value="Omp85"/>
    <property type="match status" value="1"/>
</dbReference>
<proteinExistence type="predicted"/>
<evidence type="ECO:0000313" key="5">
    <source>
        <dbReference type="EMBL" id="TWI97544.1"/>
    </source>
</evidence>
<evidence type="ECO:0000256" key="3">
    <source>
        <dbReference type="SAM" id="MobiDB-lite"/>
    </source>
</evidence>
<dbReference type="GO" id="GO:0019867">
    <property type="term" value="C:outer membrane"/>
    <property type="evidence" value="ECO:0007669"/>
    <property type="project" value="InterPro"/>
</dbReference>
<feature type="compositionally biased region" description="Basic and acidic residues" evidence="3">
    <location>
        <begin position="204"/>
        <end position="213"/>
    </location>
</feature>
<dbReference type="Gene3D" id="2.40.160.50">
    <property type="entry name" value="membrane protein fhac: a member of the omp85/tpsb transporter family"/>
    <property type="match status" value="1"/>
</dbReference>
<dbReference type="Proteomes" id="UP000317010">
    <property type="component" value="Unassembled WGS sequence"/>
</dbReference>
<keyword evidence="2" id="KW-0472">Membrane</keyword>
<evidence type="ECO:0000256" key="1">
    <source>
        <dbReference type="ARBA" id="ARBA00004370"/>
    </source>
</evidence>
<dbReference type="InterPro" id="IPR000184">
    <property type="entry name" value="Bac_surfAg_D15"/>
</dbReference>
<name>A0A562TWR9_9SPHI</name>
<feature type="region of interest" description="Disordered" evidence="3">
    <location>
        <begin position="204"/>
        <end position="224"/>
    </location>
</feature>
<sequence>MLIIAAGVLIKLSHRSMLNFYKLKFFISLILIIPALHFNGLAQGVKPADSVTVAIEPDYNKVSKLHRALLGENYRLLWATKVKLPVFYLEKEKGGLKILQLGGGMQTKSLRLQDSSGQEWVLRTIQKYPEKVLPPNLRPTIAKDIVQDQISAEHPFAALTVPELAEALSIPHAHPKIVYVPDDPALGSYRKDFANQVFLFEEREPLNADKTDNTPKAQRKLQDDDANRVDQHLVLRARLLDMLLGDWDRHEDQWRWERTKDSDGIVYKPVPRDRDQVYDSANGFLPWAVSNYLLMAKFQSYGYHIRSISRWNLNARYFDRYFLNGLSEQDWKTEIAYVQKTLTDEVITRAIKQMPDTIFKLSGNDIIKKLIARRSVLNEQGLTYYMFLAKTVEIPASDKREKFEIVNQPDGSLSVTINRVKKDGRVERTVYQRTFSPSVTNEIRLYGFGGKDQFVVSGKKASPIVVRMIGGDDEDTFTIDSTLHNKSRLYVYDRSDEKNNLPPSSQARLRTAADTSVNSYNKFSFKYDYLQPLLLTSYNKDYGFQLIPQFVYEKHGFRKEPYSSRQSLTVDYGFGNNSLLLNYKGEFKKAIGDDDLVANVLSKGPNYNSYFFGVGNNSVFVNSGSKDIEYYRNVYDYIAADLRIRHKYGKWVGSLGIMEEYYNGERDDNKNKYLNEYNQLHPDQNVFSTQFSTGVIGSLTLDTRTKGVIPHNGIYWNTIASGMTSVNVSNHTFGKFLTEFSFYLNPDRDSVFVISNRIGGGIIAGNANYYQQVKLGGDLDLRGFYIWRFTGKSMAYDNFEIHLKLFDFTSYITPGSVGVIGFNDVGRVWTPGESSTALHDGYGGGFYIIPAQLVLIQAVVGFSKEGTYPYITIGYKF</sequence>
<reference evidence="5 6" key="1">
    <citation type="submission" date="2019-07" db="EMBL/GenBank/DDBJ databases">
        <title>Genomic Encyclopedia of Archaeal and Bacterial Type Strains, Phase II (KMG-II): from individual species to whole genera.</title>
        <authorList>
            <person name="Goeker M."/>
        </authorList>
    </citation>
    <scope>NUCLEOTIDE SEQUENCE [LARGE SCALE GENOMIC DNA]</scope>
    <source>
        <strain evidence="5 6">ATCC BAA-1854</strain>
    </source>
</reference>
<gene>
    <name evidence="5" type="ORF">JN11_03363</name>
</gene>